<keyword evidence="2" id="KW-0808">Transferase</keyword>
<protein>
    <recommendedName>
        <fullName evidence="7">Glycosyltransferase</fullName>
    </recommendedName>
</protein>
<dbReference type="RefSeq" id="WP_105332175.1">
    <property type="nucleotide sequence ID" value="NZ_PUHY01000014.1"/>
</dbReference>
<reference evidence="5 6" key="1">
    <citation type="submission" date="2018-02" db="EMBL/GenBank/DDBJ databases">
        <title>Comparative genomes isolates from brazilian mangrove.</title>
        <authorList>
            <person name="Araujo J.E."/>
            <person name="Taketani R.G."/>
            <person name="Silva M.C.P."/>
            <person name="Loureco M.V."/>
            <person name="Andreote F.D."/>
        </authorList>
    </citation>
    <scope>NUCLEOTIDE SEQUENCE [LARGE SCALE GENOMIC DNA]</scope>
    <source>
        <strain evidence="5 6">Hex-1 MGV</strain>
    </source>
</reference>
<feature type="domain" description="Glycosyl transferase family 1" evidence="3">
    <location>
        <begin position="193"/>
        <end position="347"/>
    </location>
</feature>
<evidence type="ECO:0000259" key="3">
    <source>
        <dbReference type="Pfam" id="PF00534"/>
    </source>
</evidence>
<dbReference type="GO" id="GO:0016757">
    <property type="term" value="F:glycosyltransferase activity"/>
    <property type="evidence" value="ECO:0007669"/>
    <property type="project" value="UniProtKB-KW"/>
</dbReference>
<comment type="caution">
    <text evidence="5">The sequence shown here is derived from an EMBL/GenBank/DDBJ whole genome shotgun (WGS) entry which is preliminary data.</text>
</comment>
<keyword evidence="1" id="KW-0328">Glycosyltransferase</keyword>
<sequence>MPDDQPSEPLKIVIVTTELGMGGAERCVANLACRLNPQKYEVQVVALSSPPEAPRDGLVQQLREAGITLTFLNCRRSWELFSAVSQLRRIVQDTQPAVVWSFLFHANVVSTWATRGIRIRQLQSLRVIEQGTWRRKLQSLVAAKADRVLCVSEGVKIFAEQTLKIPVSKLQVIPNGIDLQEIRPSAYWPPEKRAYRVLAVGRLEQQKGFDWLIQCLAPILREKPEWELVILGDGSLRASLTTQIEAEGLEKSIRLPGWQSDLATWFFQSEIYVLSSRWEGMPNTLIEAMARGLPVVATDVEGVRELLPGSLSEQIVRIHEPLPAEALLRRLIENPPLRQQFGEANRQQIETHFSLHQMVQHYEAMLDDLLSREEQQR</sequence>
<name>A0A2S8FDW0_9BACT</name>
<evidence type="ECO:0000256" key="2">
    <source>
        <dbReference type="ARBA" id="ARBA00022679"/>
    </source>
</evidence>
<dbReference type="Proteomes" id="UP000238322">
    <property type="component" value="Unassembled WGS sequence"/>
</dbReference>
<feature type="domain" description="Glycosyltransferase subfamily 4-like N-terminal" evidence="4">
    <location>
        <begin position="21"/>
        <end position="180"/>
    </location>
</feature>
<dbReference type="AlphaFoldDB" id="A0A2S8FDW0"/>
<dbReference type="CDD" id="cd03811">
    <property type="entry name" value="GT4_GT28_WabH-like"/>
    <property type="match status" value="1"/>
</dbReference>
<dbReference type="EMBL" id="PUHY01000014">
    <property type="protein sequence ID" value="PQO30270.1"/>
    <property type="molecule type" value="Genomic_DNA"/>
</dbReference>
<dbReference type="OrthoDB" id="9804196at2"/>
<dbReference type="PANTHER" id="PTHR12526">
    <property type="entry name" value="GLYCOSYLTRANSFERASE"/>
    <property type="match status" value="1"/>
</dbReference>
<gene>
    <name evidence="5" type="ORF">C5Y83_23155</name>
</gene>
<evidence type="ECO:0000313" key="5">
    <source>
        <dbReference type="EMBL" id="PQO30270.1"/>
    </source>
</evidence>
<dbReference type="Pfam" id="PF00534">
    <property type="entry name" value="Glycos_transf_1"/>
    <property type="match status" value="1"/>
</dbReference>
<accession>A0A2S8FDW0</accession>
<dbReference type="InterPro" id="IPR028098">
    <property type="entry name" value="Glyco_trans_4-like_N"/>
</dbReference>
<dbReference type="PANTHER" id="PTHR12526:SF510">
    <property type="entry name" value="D-INOSITOL 3-PHOSPHATE GLYCOSYLTRANSFERASE"/>
    <property type="match status" value="1"/>
</dbReference>
<evidence type="ECO:0000313" key="6">
    <source>
        <dbReference type="Proteomes" id="UP000238322"/>
    </source>
</evidence>
<dbReference type="SUPFAM" id="SSF53756">
    <property type="entry name" value="UDP-Glycosyltransferase/glycogen phosphorylase"/>
    <property type="match status" value="1"/>
</dbReference>
<dbReference type="InterPro" id="IPR001296">
    <property type="entry name" value="Glyco_trans_1"/>
</dbReference>
<evidence type="ECO:0000259" key="4">
    <source>
        <dbReference type="Pfam" id="PF13439"/>
    </source>
</evidence>
<evidence type="ECO:0008006" key="7">
    <source>
        <dbReference type="Google" id="ProtNLM"/>
    </source>
</evidence>
<proteinExistence type="predicted"/>
<evidence type="ECO:0000256" key="1">
    <source>
        <dbReference type="ARBA" id="ARBA00022676"/>
    </source>
</evidence>
<dbReference type="Gene3D" id="3.40.50.2000">
    <property type="entry name" value="Glycogen Phosphorylase B"/>
    <property type="match status" value="2"/>
</dbReference>
<dbReference type="Pfam" id="PF13439">
    <property type="entry name" value="Glyco_transf_4"/>
    <property type="match status" value="1"/>
</dbReference>
<organism evidence="5 6">
    <name type="scientific">Blastopirellula marina</name>
    <dbReference type="NCBI Taxonomy" id="124"/>
    <lineage>
        <taxon>Bacteria</taxon>
        <taxon>Pseudomonadati</taxon>
        <taxon>Planctomycetota</taxon>
        <taxon>Planctomycetia</taxon>
        <taxon>Pirellulales</taxon>
        <taxon>Pirellulaceae</taxon>
        <taxon>Blastopirellula</taxon>
    </lineage>
</organism>